<evidence type="ECO:0000313" key="2">
    <source>
        <dbReference type="EMBL" id="QHH11024.1"/>
    </source>
</evidence>
<dbReference type="EMBL" id="CP034298">
    <property type="protein sequence ID" value="QHH11024.1"/>
    <property type="molecule type" value="Genomic_DNA"/>
</dbReference>
<reference evidence="2 3" key="2">
    <citation type="submission" date="2018-12" db="EMBL/GenBank/DDBJ databases">
        <title>Genomic insights into the evolutionary origins and pathogenicity of five Vibrio parahaemolyticus strains isolated from the shrimp with acute hepatopancreatic necrosis disease (AHPND).</title>
        <authorList>
            <person name="Yang Q."/>
            <person name="Dong X."/>
            <person name="Xie G."/>
            <person name="Fu S."/>
            <person name="Zou P."/>
            <person name="Sun J."/>
            <person name="Wang Y."/>
            <person name="Huang J."/>
        </authorList>
    </citation>
    <scope>NUCLEOTIDE SEQUENCE [LARGE SCALE GENOMIC DNA]</scope>
    <source>
        <strain evidence="2 3">20160303005-1</strain>
    </source>
</reference>
<sequence length="63" mass="7387">MSVVLGKTFRKFFLLIEQRLPLFDNTFYSVASSQNSHCTHKPIDGSMFRVLALETHPYRYPLH</sequence>
<accession>A0A7Z2MWD0</accession>
<reference evidence="1" key="1">
    <citation type="journal article" date="2018" name="Genome Biol.">
        <title>SKESA: strategic k-mer extension for scrupulous assemblies.</title>
        <authorList>
            <person name="Souvorov A."/>
            <person name="Agarwala R."/>
            <person name="Lipman D.J."/>
        </authorList>
    </citation>
    <scope>NUCLEOTIDE SEQUENCE</scope>
    <source>
        <strain evidence="1">1930</strain>
    </source>
</reference>
<dbReference type="AlphaFoldDB" id="A0A7Z2MWD0"/>
<dbReference type="Proteomes" id="UP000464718">
    <property type="component" value="Chromosome i"/>
</dbReference>
<reference evidence="1" key="3">
    <citation type="submission" date="2019-12" db="EMBL/GenBank/DDBJ databases">
        <authorList>
            <consortium name="NCBI Pathogen Detection Project"/>
        </authorList>
    </citation>
    <scope>NUCLEOTIDE SEQUENCE</scope>
    <source>
        <strain evidence="1">1930</strain>
    </source>
</reference>
<evidence type="ECO:0000313" key="3">
    <source>
        <dbReference type="Proteomes" id="UP000464718"/>
    </source>
</evidence>
<evidence type="ECO:0000313" key="1">
    <source>
        <dbReference type="EMBL" id="HAS6678347.1"/>
    </source>
</evidence>
<proteinExistence type="predicted"/>
<organism evidence="1">
    <name type="scientific">Vibrio parahaemolyticus</name>
    <dbReference type="NCBI Taxonomy" id="670"/>
    <lineage>
        <taxon>Bacteria</taxon>
        <taxon>Pseudomonadati</taxon>
        <taxon>Pseudomonadota</taxon>
        <taxon>Gammaproteobacteria</taxon>
        <taxon>Vibrionales</taxon>
        <taxon>Vibrionaceae</taxon>
        <taxon>Vibrio</taxon>
    </lineage>
</organism>
<protein>
    <submittedName>
        <fullName evidence="1">Uncharacterized protein</fullName>
    </submittedName>
</protein>
<name>A0A7Z2MWD0_VIBPH</name>
<dbReference type="Proteomes" id="UP000856022">
    <property type="component" value="Unassembled WGS sequence"/>
</dbReference>
<dbReference type="EMBL" id="DACQKT010000007">
    <property type="protein sequence ID" value="HAS6678347.1"/>
    <property type="molecule type" value="Genomic_DNA"/>
</dbReference>
<gene>
    <name evidence="2" type="ORF">EHC69_02195</name>
    <name evidence="1" type="ORF">I7278_16145</name>
</gene>